<evidence type="ECO:0000313" key="5">
    <source>
        <dbReference type="Proteomes" id="UP000027920"/>
    </source>
</evidence>
<dbReference type="Pfam" id="PF00795">
    <property type="entry name" value="CN_hydrolase"/>
    <property type="match status" value="1"/>
</dbReference>
<comment type="caution">
    <text evidence="4">The sequence shown here is derived from an EMBL/GenBank/DDBJ whole genome shotgun (WGS) entry which is preliminary data.</text>
</comment>
<name>A0A072PIY5_9EURO</name>
<evidence type="ECO:0000313" key="4">
    <source>
        <dbReference type="EMBL" id="KEF59811.1"/>
    </source>
</evidence>
<protein>
    <recommendedName>
        <fullName evidence="3">CN hydrolase domain-containing protein</fullName>
    </recommendedName>
</protein>
<dbReference type="VEuPathDB" id="FungiDB:A1O9_04659"/>
<evidence type="ECO:0000256" key="1">
    <source>
        <dbReference type="ARBA" id="ARBA00022801"/>
    </source>
</evidence>
<dbReference type="AlphaFoldDB" id="A0A072PIY5"/>
<dbReference type="PANTHER" id="PTHR43674">
    <property type="entry name" value="NITRILASE C965.09-RELATED"/>
    <property type="match status" value="1"/>
</dbReference>
<accession>A0A072PIY5</accession>
<dbReference type="GeneID" id="25279588"/>
<dbReference type="HOGENOM" id="CLU_030130_2_0_1"/>
<evidence type="ECO:0000256" key="2">
    <source>
        <dbReference type="SAM" id="MobiDB-lite"/>
    </source>
</evidence>
<dbReference type="PROSITE" id="PS50263">
    <property type="entry name" value="CN_HYDROLASE"/>
    <property type="match status" value="1"/>
</dbReference>
<gene>
    <name evidence="4" type="ORF">A1O9_04659</name>
</gene>
<reference evidence="4 5" key="1">
    <citation type="submission" date="2013-03" db="EMBL/GenBank/DDBJ databases">
        <title>The Genome Sequence of Exophiala aquamarina CBS 119918.</title>
        <authorList>
            <consortium name="The Broad Institute Genomics Platform"/>
            <person name="Cuomo C."/>
            <person name="de Hoog S."/>
            <person name="Gorbushina A."/>
            <person name="Walker B."/>
            <person name="Young S.K."/>
            <person name="Zeng Q."/>
            <person name="Gargeya S."/>
            <person name="Fitzgerald M."/>
            <person name="Haas B."/>
            <person name="Abouelleil A."/>
            <person name="Allen A.W."/>
            <person name="Alvarado L."/>
            <person name="Arachchi H.M."/>
            <person name="Berlin A.M."/>
            <person name="Chapman S.B."/>
            <person name="Gainer-Dewar J."/>
            <person name="Goldberg J."/>
            <person name="Griggs A."/>
            <person name="Gujja S."/>
            <person name="Hansen M."/>
            <person name="Howarth C."/>
            <person name="Imamovic A."/>
            <person name="Ireland A."/>
            <person name="Larimer J."/>
            <person name="McCowan C."/>
            <person name="Murphy C."/>
            <person name="Pearson M."/>
            <person name="Poon T.W."/>
            <person name="Priest M."/>
            <person name="Roberts A."/>
            <person name="Saif S."/>
            <person name="Shea T."/>
            <person name="Sisk P."/>
            <person name="Sykes S."/>
            <person name="Wortman J."/>
            <person name="Nusbaum C."/>
            <person name="Birren B."/>
        </authorList>
    </citation>
    <scope>NUCLEOTIDE SEQUENCE [LARGE SCALE GENOMIC DNA]</scope>
    <source>
        <strain evidence="4 5">CBS 119918</strain>
    </source>
</reference>
<dbReference type="PANTHER" id="PTHR43674:SF16">
    <property type="entry name" value="CARBON-NITROGEN FAMILY, PUTATIVE (AFU_ORTHOLOGUE AFUA_5G02350)-RELATED"/>
    <property type="match status" value="1"/>
</dbReference>
<feature type="region of interest" description="Disordered" evidence="2">
    <location>
        <begin position="168"/>
        <end position="191"/>
    </location>
</feature>
<dbReference type="InterPro" id="IPR003010">
    <property type="entry name" value="C-N_Hydrolase"/>
</dbReference>
<organism evidence="4 5">
    <name type="scientific">Exophiala aquamarina CBS 119918</name>
    <dbReference type="NCBI Taxonomy" id="1182545"/>
    <lineage>
        <taxon>Eukaryota</taxon>
        <taxon>Fungi</taxon>
        <taxon>Dikarya</taxon>
        <taxon>Ascomycota</taxon>
        <taxon>Pezizomycotina</taxon>
        <taxon>Eurotiomycetes</taxon>
        <taxon>Chaetothyriomycetidae</taxon>
        <taxon>Chaetothyriales</taxon>
        <taxon>Herpotrichiellaceae</taxon>
        <taxon>Exophiala</taxon>
    </lineage>
</organism>
<dbReference type="EMBL" id="AMGV01000003">
    <property type="protein sequence ID" value="KEF59811.1"/>
    <property type="molecule type" value="Genomic_DNA"/>
</dbReference>
<sequence length="343" mass="37093">MASSYEPFSGSFKCALIQLEPKVKQILEKVLRPLDAEHNFAAASAHIREAAAQGASLAVLPEYHLSGWVPKDPGFATLARTAYQYVPKYQELAKELKINIVPGTIVTVDPTSSAATTESNGTGPASSCAHPPALLNIAPFIAFTGEVLGSYTKANLWIPERTVLTSGPDSVRQATSGSHHTHTADEGPPKPHTVIETPLGPVGIVICWDLAFPESVRSLVRQGARIVIIPTFWTKDDLTPEALNYGPDVDAQFLKAALVTRSFENTCAVIFCNVGGPVDEGYTGLSRVVLPLVGPVQGSFEGNEAGMKIVEVDMRTVDVAEENYKIRQDLARENWHYGYSHEK</sequence>
<dbReference type="RefSeq" id="XP_013262401.1">
    <property type="nucleotide sequence ID" value="XM_013406947.1"/>
</dbReference>
<feature type="domain" description="CN hydrolase" evidence="3">
    <location>
        <begin position="12"/>
        <end position="314"/>
    </location>
</feature>
<keyword evidence="5" id="KW-1185">Reference proteome</keyword>
<dbReference type="GO" id="GO:0016811">
    <property type="term" value="F:hydrolase activity, acting on carbon-nitrogen (but not peptide) bonds, in linear amides"/>
    <property type="evidence" value="ECO:0007669"/>
    <property type="project" value="TreeGrafter"/>
</dbReference>
<dbReference type="InterPro" id="IPR050345">
    <property type="entry name" value="Aliph_Amidase/BUP"/>
</dbReference>
<proteinExistence type="predicted"/>
<dbReference type="SUPFAM" id="SSF56317">
    <property type="entry name" value="Carbon-nitrogen hydrolase"/>
    <property type="match status" value="1"/>
</dbReference>
<evidence type="ECO:0000259" key="3">
    <source>
        <dbReference type="PROSITE" id="PS50263"/>
    </source>
</evidence>
<dbReference type="CDD" id="cd07197">
    <property type="entry name" value="nitrilase"/>
    <property type="match status" value="1"/>
</dbReference>
<keyword evidence="1" id="KW-0378">Hydrolase</keyword>
<dbReference type="STRING" id="1182545.A0A072PIY5"/>
<dbReference type="InterPro" id="IPR036526">
    <property type="entry name" value="C-N_Hydrolase_sf"/>
</dbReference>
<dbReference type="Gene3D" id="3.60.110.10">
    <property type="entry name" value="Carbon-nitrogen hydrolase"/>
    <property type="match status" value="1"/>
</dbReference>
<feature type="compositionally biased region" description="Polar residues" evidence="2">
    <location>
        <begin position="168"/>
        <end position="178"/>
    </location>
</feature>
<dbReference type="OrthoDB" id="412018at2759"/>
<dbReference type="Proteomes" id="UP000027920">
    <property type="component" value="Unassembled WGS sequence"/>
</dbReference>